<feature type="domain" description="Plant heme peroxidase family profile" evidence="19">
    <location>
        <begin position="1"/>
        <end position="225"/>
    </location>
</feature>
<dbReference type="PROSITE" id="PS00436">
    <property type="entry name" value="PEROXIDASE_2"/>
    <property type="match status" value="1"/>
</dbReference>
<evidence type="ECO:0000256" key="18">
    <source>
        <dbReference type="SAM" id="MobiDB-lite"/>
    </source>
</evidence>
<protein>
    <recommendedName>
        <fullName evidence="17">Peroxidase</fullName>
        <ecNumber evidence="17">1.11.1.7</ecNumber>
    </recommendedName>
</protein>
<feature type="binding site" evidence="14">
    <location>
        <position position="160"/>
    </location>
    <ligand>
        <name>Ca(2+)</name>
        <dbReference type="ChEBI" id="CHEBI:29108"/>
        <label>2</label>
    </ligand>
</feature>
<evidence type="ECO:0000256" key="9">
    <source>
        <dbReference type="ARBA" id="ARBA00023004"/>
    </source>
</evidence>
<feature type="disulfide bond" evidence="16">
    <location>
        <begin position="13"/>
        <end position="18"/>
    </location>
</feature>
<feature type="binding site" evidence="14">
    <location>
        <position position="17"/>
    </location>
    <ligand>
        <name>Ca(2+)</name>
        <dbReference type="ChEBI" id="CHEBI:29108"/>
        <label>1</label>
    </ligand>
</feature>
<comment type="function">
    <text evidence="17">Removal of H(2)O(2), oxidation of toxic reductants, biosynthesis and degradation of lignin, suberization, auxin catabolism, response to environmental stresses such as wounding, pathogen attack and oxidative stress.</text>
</comment>
<dbReference type="GO" id="GO:0006979">
    <property type="term" value="P:response to oxidative stress"/>
    <property type="evidence" value="ECO:0007669"/>
    <property type="project" value="UniProtKB-UniRule"/>
</dbReference>
<feature type="binding site" description="axial binding residue" evidence="14">
    <location>
        <position position="106"/>
    </location>
    <ligand>
        <name>heme b</name>
        <dbReference type="ChEBI" id="CHEBI:60344"/>
    </ligand>
    <ligandPart>
        <name>Fe</name>
        <dbReference type="ChEBI" id="CHEBI:18248"/>
    </ligandPart>
</feature>
<dbReference type="SUPFAM" id="SSF48113">
    <property type="entry name" value="Heme-dependent peroxidases"/>
    <property type="match status" value="1"/>
</dbReference>
<feature type="binding site" evidence="14">
    <location>
        <position position="34"/>
    </location>
    <ligand>
        <name>Ca(2+)</name>
        <dbReference type="ChEBI" id="CHEBI:29108"/>
        <label>1</label>
    </ligand>
</feature>
<evidence type="ECO:0000256" key="14">
    <source>
        <dbReference type="PIRSR" id="PIRSR600823-3"/>
    </source>
</evidence>
<keyword evidence="21" id="KW-1185">Reference proteome</keyword>
<evidence type="ECO:0000256" key="3">
    <source>
        <dbReference type="ARBA" id="ARBA00006873"/>
    </source>
</evidence>
<dbReference type="PANTHER" id="PTHR31388:SF5">
    <property type="entry name" value="PEROXIDASE"/>
    <property type="match status" value="1"/>
</dbReference>
<comment type="similarity">
    <text evidence="3">Belongs to the peroxidase family. Ascorbate peroxidase subfamily.</text>
</comment>
<feature type="binding site" evidence="14">
    <location>
        <position position="19"/>
    </location>
    <ligand>
        <name>Ca(2+)</name>
        <dbReference type="ChEBI" id="CHEBI:29108"/>
        <label>1</label>
    </ligand>
</feature>
<evidence type="ECO:0000313" key="21">
    <source>
        <dbReference type="Proteomes" id="UP001054889"/>
    </source>
</evidence>
<evidence type="ECO:0000259" key="19">
    <source>
        <dbReference type="PROSITE" id="PS50873"/>
    </source>
</evidence>
<dbReference type="PROSITE" id="PS00435">
    <property type="entry name" value="PEROXIDASE_1"/>
    <property type="match status" value="1"/>
</dbReference>
<evidence type="ECO:0000256" key="7">
    <source>
        <dbReference type="ARBA" id="ARBA00022837"/>
    </source>
</evidence>
<dbReference type="InterPro" id="IPR019794">
    <property type="entry name" value="Peroxidases_AS"/>
</dbReference>
<evidence type="ECO:0000256" key="6">
    <source>
        <dbReference type="ARBA" id="ARBA00022723"/>
    </source>
</evidence>
<comment type="subcellular location">
    <subcellularLocation>
        <location evidence="2 17">Secreted</location>
    </subcellularLocation>
</comment>
<feature type="site" description="Transition state stabilizer" evidence="15">
    <location>
        <position position="7"/>
    </location>
</feature>
<evidence type="ECO:0000256" key="1">
    <source>
        <dbReference type="ARBA" id="ARBA00000189"/>
    </source>
</evidence>
<evidence type="ECO:0000256" key="11">
    <source>
        <dbReference type="ARBA" id="ARBA00023283"/>
    </source>
</evidence>
<feature type="region of interest" description="Disordered" evidence="18">
    <location>
        <begin position="207"/>
        <end position="231"/>
    </location>
</feature>
<dbReference type="EC" id="1.11.1.7" evidence="17"/>
<keyword evidence="17" id="KW-0964">Secreted</keyword>
<dbReference type="InterPro" id="IPR010255">
    <property type="entry name" value="Haem_peroxidase_sf"/>
</dbReference>
<evidence type="ECO:0000256" key="13">
    <source>
        <dbReference type="PIRSR" id="PIRSR600823-1"/>
    </source>
</evidence>
<dbReference type="Gene3D" id="1.10.420.10">
    <property type="entry name" value="Peroxidase, domain 2"/>
    <property type="match status" value="1"/>
</dbReference>
<dbReference type="EMBL" id="BQKI01000074">
    <property type="protein sequence ID" value="GJN19418.1"/>
    <property type="molecule type" value="Genomic_DNA"/>
</dbReference>
<dbReference type="Pfam" id="PF04195">
    <property type="entry name" value="Transposase_28"/>
    <property type="match status" value="1"/>
</dbReference>
<gene>
    <name evidence="20" type="primary">gb06696</name>
    <name evidence="20" type="ORF">PR202_gb06696</name>
</gene>
<comment type="similarity">
    <text evidence="17">Belongs to the peroxidase family. Classical plant (class III) peroxidase subfamily.</text>
</comment>
<feature type="compositionally biased region" description="Basic and acidic residues" evidence="18">
    <location>
        <begin position="217"/>
        <end position="229"/>
    </location>
</feature>
<evidence type="ECO:0000256" key="4">
    <source>
        <dbReference type="ARBA" id="ARBA00022559"/>
    </source>
</evidence>
<keyword evidence="4 17" id="KW-0575">Peroxidase</keyword>
<dbReference type="FunFam" id="1.10.420.10:FF:000001">
    <property type="entry name" value="Peroxidase"/>
    <property type="match status" value="1"/>
</dbReference>
<dbReference type="PROSITE" id="PS50873">
    <property type="entry name" value="PEROXIDASE_4"/>
    <property type="match status" value="1"/>
</dbReference>
<name>A0AAV5EAM2_ELECO</name>
<evidence type="ECO:0000256" key="8">
    <source>
        <dbReference type="ARBA" id="ARBA00023002"/>
    </source>
</evidence>
<feature type="binding site" evidence="14">
    <location>
        <position position="15"/>
    </location>
    <ligand>
        <name>Ca(2+)</name>
        <dbReference type="ChEBI" id="CHEBI:29108"/>
        <label>1</label>
    </ligand>
</feature>
<evidence type="ECO:0000256" key="16">
    <source>
        <dbReference type="PIRSR" id="PIRSR600823-5"/>
    </source>
</evidence>
<feature type="binding site" evidence="14">
    <location>
        <position position="21"/>
    </location>
    <ligand>
        <name>Ca(2+)</name>
        <dbReference type="ChEBI" id="CHEBI:29108"/>
        <label>1</label>
    </ligand>
</feature>
<evidence type="ECO:0000256" key="12">
    <source>
        <dbReference type="ARBA" id="ARBA00023324"/>
    </source>
</evidence>
<keyword evidence="12 17" id="KW-0376">Hydrogen peroxide</keyword>
<feature type="active site" description="Proton acceptor" evidence="13">
    <location>
        <position position="11"/>
    </location>
</feature>
<dbReference type="AlphaFoldDB" id="A0AAV5EAM2"/>
<dbReference type="GO" id="GO:0042744">
    <property type="term" value="P:hydrogen peroxide catabolic process"/>
    <property type="evidence" value="ECO:0007669"/>
    <property type="project" value="UniProtKB-KW"/>
</dbReference>
<dbReference type="Proteomes" id="UP001054889">
    <property type="component" value="Unassembled WGS sequence"/>
</dbReference>
<keyword evidence="8 17" id="KW-0560">Oxidoreductase</keyword>
<dbReference type="PRINTS" id="PR00458">
    <property type="entry name" value="PEROXIDASE"/>
</dbReference>
<dbReference type="Gene3D" id="1.10.520.10">
    <property type="match status" value="2"/>
</dbReference>
<dbReference type="InterPro" id="IPR002016">
    <property type="entry name" value="Haem_peroxidase"/>
</dbReference>
<dbReference type="PANTHER" id="PTHR31388">
    <property type="entry name" value="PEROXIDASE 72-RELATED"/>
    <property type="match status" value="1"/>
</dbReference>
<feature type="binding site" evidence="14">
    <location>
        <position position="12"/>
    </location>
    <ligand>
        <name>Ca(2+)</name>
        <dbReference type="ChEBI" id="CHEBI:29108"/>
        <label>1</label>
    </ligand>
</feature>
<evidence type="ECO:0000313" key="20">
    <source>
        <dbReference type="EMBL" id="GJN19418.1"/>
    </source>
</evidence>
<dbReference type="Pfam" id="PF00141">
    <property type="entry name" value="peroxidase"/>
    <property type="match status" value="1"/>
</dbReference>
<reference evidence="20" key="1">
    <citation type="journal article" date="2018" name="DNA Res.">
        <title>Multiple hybrid de novo genome assembly of finger millet, an orphan allotetraploid crop.</title>
        <authorList>
            <person name="Hatakeyama M."/>
            <person name="Aluri S."/>
            <person name="Balachadran M.T."/>
            <person name="Sivarajan S.R."/>
            <person name="Patrignani A."/>
            <person name="Gruter S."/>
            <person name="Poveda L."/>
            <person name="Shimizu-Inatsugi R."/>
            <person name="Baeten J."/>
            <person name="Francoijs K.J."/>
            <person name="Nataraja K.N."/>
            <person name="Reddy Y.A.N."/>
            <person name="Phadnis S."/>
            <person name="Ravikumar R.L."/>
            <person name="Schlapbach R."/>
            <person name="Sreeman S.M."/>
            <person name="Shimizu K.K."/>
        </authorList>
    </citation>
    <scope>NUCLEOTIDE SEQUENCE</scope>
</reference>
<dbReference type="InterPro" id="IPR019793">
    <property type="entry name" value="Peroxidases_heam-ligand_BS"/>
</dbReference>
<keyword evidence="5 17" id="KW-0349">Heme</keyword>
<comment type="catalytic activity">
    <reaction evidence="1 17">
        <text>2 a phenolic donor + H2O2 = 2 a phenolic radical donor + 2 H2O</text>
        <dbReference type="Rhea" id="RHEA:56136"/>
        <dbReference type="ChEBI" id="CHEBI:15377"/>
        <dbReference type="ChEBI" id="CHEBI:16240"/>
        <dbReference type="ChEBI" id="CHEBI:139520"/>
        <dbReference type="ChEBI" id="CHEBI:139521"/>
        <dbReference type="EC" id="1.11.1.7"/>
    </reaction>
</comment>
<dbReference type="GO" id="GO:0005576">
    <property type="term" value="C:extracellular region"/>
    <property type="evidence" value="ECO:0007669"/>
    <property type="project" value="UniProtKB-SubCell"/>
</dbReference>
<organism evidence="20 21">
    <name type="scientific">Eleusine coracana subsp. coracana</name>
    <dbReference type="NCBI Taxonomy" id="191504"/>
    <lineage>
        <taxon>Eukaryota</taxon>
        <taxon>Viridiplantae</taxon>
        <taxon>Streptophyta</taxon>
        <taxon>Embryophyta</taxon>
        <taxon>Tracheophyta</taxon>
        <taxon>Spermatophyta</taxon>
        <taxon>Magnoliopsida</taxon>
        <taxon>Liliopsida</taxon>
        <taxon>Poales</taxon>
        <taxon>Poaceae</taxon>
        <taxon>PACMAD clade</taxon>
        <taxon>Chloridoideae</taxon>
        <taxon>Cynodonteae</taxon>
        <taxon>Eleusininae</taxon>
        <taxon>Eleusine</taxon>
    </lineage>
</organism>
<sequence length="319" mass="34932">MAASILRLHFHDCFVQGCDGSILLDDVDGTFTGEKTADMNINSVRGFELGGPSWEVKLGRRDSTTASLKEANTDLSSPSSNLAKLIAAFRKKGFSPRELVALSGAHTIGQARCANFRERAYNATTNIDPAYGETLQSRCPRTGGDDNLTPLDVTSPDRFDGSYFRGLFRQKGLLHSDQALFDGGVHGRVQSYRKILVTEARLVPLRGAGPRKAKPPLRSEPKRVNDKKARSPYLGPSTVTEALLDTWAAEPKRWFERSCALAPKDDETIPQPHPGTIVVFEQFFEAGLRFPCSPFVGDVLAFYGLEIQQVANTIAGCLL</sequence>
<dbReference type="GO" id="GO:0020037">
    <property type="term" value="F:heme binding"/>
    <property type="evidence" value="ECO:0007669"/>
    <property type="project" value="UniProtKB-UniRule"/>
</dbReference>
<comment type="cofactor">
    <cofactor evidence="14 17">
        <name>Ca(2+)</name>
        <dbReference type="ChEBI" id="CHEBI:29108"/>
    </cofactor>
    <text evidence="14 17">Binds 2 calcium ions per subunit.</text>
</comment>
<evidence type="ECO:0000256" key="10">
    <source>
        <dbReference type="ARBA" id="ARBA00023157"/>
    </source>
</evidence>
<evidence type="ECO:0000256" key="15">
    <source>
        <dbReference type="PIRSR" id="PIRSR600823-4"/>
    </source>
</evidence>
<dbReference type="PRINTS" id="PR00461">
    <property type="entry name" value="PLPEROXIDASE"/>
</dbReference>
<evidence type="ECO:0000256" key="5">
    <source>
        <dbReference type="ARBA" id="ARBA00022617"/>
    </source>
</evidence>
<evidence type="ECO:0000256" key="17">
    <source>
        <dbReference type="RuleBase" id="RU362060"/>
    </source>
</evidence>
<keyword evidence="11" id="KW-0873">Pyrrolidone carboxylic acid</keyword>
<dbReference type="GO" id="GO:0046872">
    <property type="term" value="F:metal ion binding"/>
    <property type="evidence" value="ECO:0007669"/>
    <property type="project" value="UniProtKB-UniRule"/>
</dbReference>
<evidence type="ECO:0000256" key="2">
    <source>
        <dbReference type="ARBA" id="ARBA00004613"/>
    </source>
</evidence>
<keyword evidence="10 16" id="KW-1015">Disulfide bond</keyword>
<feature type="binding site" evidence="14">
    <location>
        <position position="107"/>
    </location>
    <ligand>
        <name>Ca(2+)</name>
        <dbReference type="ChEBI" id="CHEBI:29108"/>
        <label>2</label>
    </ligand>
</feature>
<keyword evidence="9 14" id="KW-0408">Iron</keyword>
<feature type="binding site" evidence="14">
    <location>
        <position position="152"/>
    </location>
    <ligand>
        <name>Ca(2+)</name>
        <dbReference type="ChEBI" id="CHEBI:29108"/>
        <label>2</label>
    </ligand>
</feature>
<comment type="cofactor">
    <cofactor evidence="14 17">
        <name>heme b</name>
        <dbReference type="ChEBI" id="CHEBI:60344"/>
    </cofactor>
    <text evidence="14 17">Binds 1 heme b (iron(II)-protoporphyrin IX) group per subunit.</text>
</comment>
<keyword evidence="6 14" id="KW-0479">Metal-binding</keyword>
<reference evidence="20" key="2">
    <citation type="submission" date="2021-12" db="EMBL/GenBank/DDBJ databases">
        <title>Resequencing data analysis of finger millet.</title>
        <authorList>
            <person name="Hatakeyama M."/>
            <person name="Aluri S."/>
            <person name="Balachadran M.T."/>
            <person name="Sivarajan S.R."/>
            <person name="Poveda L."/>
            <person name="Shimizu-Inatsugi R."/>
            <person name="Schlapbach R."/>
            <person name="Sreeman S.M."/>
            <person name="Shimizu K.K."/>
        </authorList>
    </citation>
    <scope>NUCLEOTIDE SEQUENCE</scope>
</reference>
<accession>A0AAV5EAM2</accession>
<keyword evidence="7 14" id="KW-0106">Calcium</keyword>
<comment type="caution">
    <text evidence="20">The sequence shown here is derived from an EMBL/GenBank/DDBJ whole genome shotgun (WGS) entry which is preliminary data.</text>
</comment>
<proteinExistence type="inferred from homology"/>
<dbReference type="GO" id="GO:0140825">
    <property type="term" value="F:lactoperoxidase activity"/>
    <property type="evidence" value="ECO:0007669"/>
    <property type="project" value="UniProtKB-EC"/>
</dbReference>
<dbReference type="InterPro" id="IPR007321">
    <property type="entry name" value="Transposase_28"/>
</dbReference>
<feature type="disulfide bond" evidence="16">
    <location>
        <begin position="113"/>
        <end position="139"/>
    </location>
</feature>
<dbReference type="InterPro" id="IPR000823">
    <property type="entry name" value="Peroxidase_pln"/>
</dbReference>